<dbReference type="InterPro" id="IPR050361">
    <property type="entry name" value="MPP/UQCRC_Complex"/>
</dbReference>
<dbReference type="PATRIC" id="fig|1710896.3.peg.1132"/>
<protein>
    <submittedName>
        <fullName evidence="2">Peptidase M16</fullName>
    </submittedName>
</protein>
<feature type="non-terminal residue" evidence="2">
    <location>
        <position position="1"/>
    </location>
</feature>
<comment type="caution">
    <text evidence="2">The sequence shown here is derived from an EMBL/GenBank/DDBJ whole genome shotgun (WGS) entry which is preliminary data.</text>
</comment>
<evidence type="ECO:0000313" key="3">
    <source>
        <dbReference type="Proteomes" id="UP000092093"/>
    </source>
</evidence>
<sequence length="116" mass="12813">NLIFFYALTSPGKTVDEIAIALRQEIEKLKTEPVSAVELTRLKTQARAGLLRGLNSNSGMAEQLLEYEVKTGSWRNLFGQLDKIAAVTPEDIQRVAKATFTPENRIVGKLLSKQPG</sequence>
<dbReference type="Gene3D" id="3.30.830.10">
    <property type="entry name" value="Metalloenzyme, LuxS/M16 peptidase-like"/>
    <property type="match status" value="1"/>
</dbReference>
<reference evidence="2 3" key="1">
    <citation type="submission" date="2015-09" db="EMBL/GenBank/DDBJ databases">
        <title>Aphanizomenon flos-aquae WA102.</title>
        <authorList>
            <person name="Driscoll C."/>
        </authorList>
    </citation>
    <scope>NUCLEOTIDE SEQUENCE [LARGE SCALE GENOMIC DNA]</scope>
    <source>
        <strain evidence="2">WA102</strain>
    </source>
</reference>
<gene>
    <name evidence="2" type="ORF">AN484_28005</name>
</gene>
<comment type="similarity">
    <text evidence="1">Belongs to the peptidase M16 family.</text>
</comment>
<evidence type="ECO:0000313" key="2">
    <source>
        <dbReference type="EMBL" id="OBQ32389.1"/>
    </source>
</evidence>
<evidence type="ECO:0000256" key="1">
    <source>
        <dbReference type="ARBA" id="ARBA00007261"/>
    </source>
</evidence>
<proteinExistence type="inferred from homology"/>
<dbReference type="PANTHER" id="PTHR11851:SF49">
    <property type="entry name" value="MITOCHONDRIAL-PROCESSING PEPTIDASE SUBUNIT ALPHA"/>
    <property type="match status" value="1"/>
</dbReference>
<dbReference type="GO" id="GO:0046872">
    <property type="term" value="F:metal ion binding"/>
    <property type="evidence" value="ECO:0007669"/>
    <property type="project" value="InterPro"/>
</dbReference>
<accession>A0A1B7W5L9</accession>
<dbReference type="Proteomes" id="UP000092093">
    <property type="component" value="Unassembled WGS sequence"/>
</dbReference>
<organism evidence="2 3">
    <name type="scientific">Aphanizomenon flos-aquae WA102</name>
    <dbReference type="NCBI Taxonomy" id="1710896"/>
    <lineage>
        <taxon>Bacteria</taxon>
        <taxon>Bacillati</taxon>
        <taxon>Cyanobacteriota</taxon>
        <taxon>Cyanophyceae</taxon>
        <taxon>Nostocales</taxon>
        <taxon>Aphanizomenonaceae</taxon>
        <taxon>Aphanizomenon</taxon>
    </lineage>
</organism>
<dbReference type="EMBL" id="LJOW01000824">
    <property type="protein sequence ID" value="OBQ32389.1"/>
    <property type="molecule type" value="Genomic_DNA"/>
</dbReference>
<dbReference type="AlphaFoldDB" id="A0A1B7W5L9"/>
<name>A0A1B7W5L9_APHFL</name>
<dbReference type="PANTHER" id="PTHR11851">
    <property type="entry name" value="METALLOPROTEASE"/>
    <property type="match status" value="1"/>
</dbReference>
<dbReference type="SUPFAM" id="SSF63411">
    <property type="entry name" value="LuxS/MPP-like metallohydrolase"/>
    <property type="match status" value="1"/>
</dbReference>
<dbReference type="InterPro" id="IPR011249">
    <property type="entry name" value="Metalloenz_LuxS/M16"/>
</dbReference>